<dbReference type="PANTHER" id="PTHR11142:SF0">
    <property type="entry name" value="TRNA PSEUDOURIDINE SYNTHASE-LIKE 1"/>
    <property type="match status" value="1"/>
</dbReference>
<feature type="domain" description="Pseudouridine synthase I TruA alpha/beta" evidence="8">
    <location>
        <begin position="146"/>
        <end position="247"/>
    </location>
</feature>
<dbReference type="Pfam" id="PF01416">
    <property type="entry name" value="PseudoU_synth_1"/>
    <property type="match status" value="2"/>
</dbReference>
<comment type="catalytic activity">
    <reaction evidence="4 7">
        <text>uridine(38/39/40) in tRNA = pseudouridine(38/39/40) in tRNA</text>
        <dbReference type="Rhea" id="RHEA:22376"/>
        <dbReference type="Rhea" id="RHEA-COMP:10085"/>
        <dbReference type="Rhea" id="RHEA-COMP:10087"/>
        <dbReference type="ChEBI" id="CHEBI:65314"/>
        <dbReference type="ChEBI" id="CHEBI:65315"/>
        <dbReference type="EC" id="5.4.99.12"/>
    </reaction>
</comment>
<comment type="similarity">
    <text evidence="1 4 7">Belongs to the tRNA pseudouridine synthase TruA family.</text>
</comment>
<feature type="active site" description="Nucleophile" evidence="4 5">
    <location>
        <position position="54"/>
    </location>
</feature>
<dbReference type="CDD" id="cd02570">
    <property type="entry name" value="PseudoU_synth_EcTruA"/>
    <property type="match status" value="1"/>
</dbReference>
<dbReference type="InterPro" id="IPR020103">
    <property type="entry name" value="PsdUridine_synth_cat_dom_sf"/>
</dbReference>
<dbReference type="FunFam" id="3.30.70.580:FF:000001">
    <property type="entry name" value="tRNA pseudouridine synthase A"/>
    <property type="match status" value="1"/>
</dbReference>
<comment type="function">
    <text evidence="4">Formation of pseudouridine at positions 38, 39 and 40 in the anticodon stem and loop of transfer RNAs.</text>
</comment>
<evidence type="ECO:0000256" key="2">
    <source>
        <dbReference type="ARBA" id="ARBA00022694"/>
    </source>
</evidence>
<dbReference type="HAMAP" id="MF_00171">
    <property type="entry name" value="TruA"/>
    <property type="match status" value="1"/>
</dbReference>
<comment type="caution">
    <text evidence="4">Lacks conserved residue(s) required for the propagation of feature annotation.</text>
</comment>
<dbReference type="AlphaFoldDB" id="A0A918RIW9"/>
<name>A0A918RIW9_9GAMM</name>
<dbReference type="Proteomes" id="UP000614811">
    <property type="component" value="Unassembled WGS sequence"/>
</dbReference>
<evidence type="ECO:0000313" key="9">
    <source>
        <dbReference type="EMBL" id="GHA00740.1"/>
    </source>
</evidence>
<organism evidence="9 10">
    <name type="scientific">Arenicella chitinivorans</name>
    <dbReference type="NCBI Taxonomy" id="1329800"/>
    <lineage>
        <taxon>Bacteria</taxon>
        <taxon>Pseudomonadati</taxon>
        <taxon>Pseudomonadota</taxon>
        <taxon>Gammaproteobacteria</taxon>
        <taxon>Arenicellales</taxon>
        <taxon>Arenicellaceae</taxon>
        <taxon>Arenicella</taxon>
    </lineage>
</organism>
<sequence>MTRRYAACVEYDGSAFSGWQTQLHDVRTVQETVEAALSRVANQEIAIVTAGRTDTGVHATHQVIHFDTDVERSEFAWCRGTNRFLDQDVRMNWVHESNLEFHARFGALSRSYRFVIYNAPIASALHRHHVTHEFRPLDIERMVRASRCLLGEHDFSAFRAAGCQAHSPVRTVTNLSLNAHGAWIWIDITANAFLQHMVRNIAGSLIEVGYGKRSADWLADVLESRDRKRAGVTAPPHGLYLVGVTYPSQFSLPSEKRSVAYWADN</sequence>
<evidence type="ECO:0000256" key="6">
    <source>
        <dbReference type="PIRSR" id="PIRSR001430-2"/>
    </source>
</evidence>
<dbReference type="Gene3D" id="3.30.70.580">
    <property type="entry name" value="Pseudouridine synthase I, catalytic domain, N-terminal subdomain"/>
    <property type="match status" value="1"/>
</dbReference>
<dbReference type="GO" id="GO:0031119">
    <property type="term" value="P:tRNA pseudouridine synthesis"/>
    <property type="evidence" value="ECO:0007669"/>
    <property type="project" value="UniProtKB-UniRule"/>
</dbReference>
<accession>A0A918RIW9</accession>
<evidence type="ECO:0000256" key="5">
    <source>
        <dbReference type="PIRSR" id="PIRSR001430-1"/>
    </source>
</evidence>
<comment type="caution">
    <text evidence="9">The sequence shown here is derived from an EMBL/GenBank/DDBJ whole genome shotgun (WGS) entry which is preliminary data.</text>
</comment>
<evidence type="ECO:0000256" key="3">
    <source>
        <dbReference type="ARBA" id="ARBA00023235"/>
    </source>
</evidence>
<dbReference type="RefSeq" id="WP_189398623.1">
    <property type="nucleotide sequence ID" value="NZ_BMXA01000001.1"/>
</dbReference>
<reference evidence="9" key="1">
    <citation type="journal article" date="2014" name="Int. J. Syst. Evol. Microbiol.">
        <title>Complete genome sequence of Corynebacterium casei LMG S-19264T (=DSM 44701T), isolated from a smear-ripened cheese.</title>
        <authorList>
            <consortium name="US DOE Joint Genome Institute (JGI-PGF)"/>
            <person name="Walter F."/>
            <person name="Albersmeier A."/>
            <person name="Kalinowski J."/>
            <person name="Ruckert C."/>
        </authorList>
    </citation>
    <scope>NUCLEOTIDE SEQUENCE</scope>
    <source>
        <strain evidence="9">KCTC 12711</strain>
    </source>
</reference>
<keyword evidence="3 4" id="KW-0413">Isomerase</keyword>
<dbReference type="NCBIfam" id="TIGR00071">
    <property type="entry name" value="hisT_truA"/>
    <property type="match status" value="1"/>
</dbReference>
<evidence type="ECO:0000256" key="1">
    <source>
        <dbReference type="ARBA" id="ARBA00009375"/>
    </source>
</evidence>
<protein>
    <recommendedName>
        <fullName evidence="4">tRNA pseudouridine synthase A</fullName>
        <ecNumber evidence="4">5.4.99.12</ecNumber>
    </recommendedName>
    <alternativeName>
        <fullName evidence="4">tRNA pseudouridine(38-40) synthase</fullName>
    </alternativeName>
    <alternativeName>
        <fullName evidence="4">tRNA pseudouridylate synthase I</fullName>
    </alternativeName>
    <alternativeName>
        <fullName evidence="4">tRNA-uridine isomerase I</fullName>
    </alternativeName>
</protein>
<evidence type="ECO:0000256" key="7">
    <source>
        <dbReference type="RuleBase" id="RU003792"/>
    </source>
</evidence>
<dbReference type="GO" id="GO:0003723">
    <property type="term" value="F:RNA binding"/>
    <property type="evidence" value="ECO:0007669"/>
    <property type="project" value="InterPro"/>
</dbReference>
<feature type="binding site" evidence="4 6">
    <location>
        <position position="112"/>
    </location>
    <ligand>
        <name>substrate</name>
    </ligand>
</feature>
<comment type="subunit">
    <text evidence="4">Homodimer.</text>
</comment>
<keyword evidence="10" id="KW-1185">Reference proteome</keyword>
<proteinExistence type="inferred from homology"/>
<reference evidence="9" key="2">
    <citation type="submission" date="2020-09" db="EMBL/GenBank/DDBJ databases">
        <authorList>
            <person name="Sun Q."/>
            <person name="Kim S."/>
        </authorList>
    </citation>
    <scope>NUCLEOTIDE SEQUENCE</scope>
    <source>
        <strain evidence="9">KCTC 12711</strain>
    </source>
</reference>
<evidence type="ECO:0000313" key="10">
    <source>
        <dbReference type="Proteomes" id="UP000614811"/>
    </source>
</evidence>
<dbReference type="EC" id="5.4.99.12" evidence="4"/>
<gene>
    <name evidence="4 9" type="primary">truA</name>
    <name evidence="9" type="ORF">GCM10008090_07170</name>
</gene>
<feature type="domain" description="Pseudouridine synthase I TruA alpha/beta" evidence="8">
    <location>
        <begin position="7"/>
        <end position="105"/>
    </location>
</feature>
<dbReference type="PIRSF" id="PIRSF001430">
    <property type="entry name" value="tRNA_psdUrid_synth"/>
    <property type="match status" value="1"/>
</dbReference>
<dbReference type="SUPFAM" id="SSF55120">
    <property type="entry name" value="Pseudouridine synthase"/>
    <property type="match status" value="1"/>
</dbReference>
<dbReference type="EMBL" id="BMXA01000001">
    <property type="protein sequence ID" value="GHA00740.1"/>
    <property type="molecule type" value="Genomic_DNA"/>
</dbReference>
<evidence type="ECO:0000256" key="4">
    <source>
        <dbReference type="HAMAP-Rule" id="MF_00171"/>
    </source>
</evidence>
<evidence type="ECO:0000259" key="8">
    <source>
        <dbReference type="Pfam" id="PF01416"/>
    </source>
</evidence>
<dbReference type="InterPro" id="IPR020097">
    <property type="entry name" value="PsdUridine_synth_TruA_a/b_dom"/>
</dbReference>
<dbReference type="InterPro" id="IPR001406">
    <property type="entry name" value="PsdUridine_synth_TruA"/>
</dbReference>
<dbReference type="InterPro" id="IPR020095">
    <property type="entry name" value="PsdUridine_synth_TruA_C"/>
</dbReference>
<dbReference type="PANTHER" id="PTHR11142">
    <property type="entry name" value="PSEUDOURIDYLATE SYNTHASE"/>
    <property type="match status" value="1"/>
</dbReference>
<dbReference type="InterPro" id="IPR020094">
    <property type="entry name" value="TruA/RsuA/RluB/E/F_N"/>
</dbReference>
<dbReference type="Gene3D" id="3.30.70.660">
    <property type="entry name" value="Pseudouridine synthase I, catalytic domain, C-terminal subdomain"/>
    <property type="match status" value="1"/>
</dbReference>
<dbReference type="GO" id="GO:0160147">
    <property type="term" value="F:tRNA pseudouridine(38-40) synthase activity"/>
    <property type="evidence" value="ECO:0007669"/>
    <property type="project" value="UniProtKB-EC"/>
</dbReference>
<keyword evidence="2 4" id="KW-0819">tRNA processing</keyword>